<feature type="domain" description="Cell envelope-related transcriptional attenuator" evidence="2">
    <location>
        <begin position="90"/>
        <end position="230"/>
    </location>
</feature>
<dbReference type="NCBIfam" id="TIGR00350">
    <property type="entry name" value="lytR_cpsA_psr"/>
    <property type="match status" value="1"/>
</dbReference>
<reference evidence="4" key="1">
    <citation type="submission" date="2017-03" db="EMBL/GenBank/DDBJ databases">
        <authorList>
            <person name="Monnet C."/>
        </authorList>
    </citation>
    <scope>NUCLEOTIDE SEQUENCE [LARGE SCALE GENOMIC DNA]</scope>
    <source>
        <strain evidence="4">P10</strain>
    </source>
</reference>
<dbReference type="PANTHER" id="PTHR33392:SF6">
    <property type="entry name" value="POLYISOPRENYL-TEICHOIC ACID--PEPTIDOGLYCAN TEICHOIC ACID TRANSFERASE TAGU"/>
    <property type="match status" value="1"/>
</dbReference>
<dbReference type="Pfam" id="PF03816">
    <property type="entry name" value="LytR_cpsA_psr"/>
    <property type="match status" value="1"/>
</dbReference>
<comment type="similarity">
    <text evidence="1">Belongs to the LytR/CpsA/Psr (LCP) family.</text>
</comment>
<name>A0A2H1JLV1_9MICO</name>
<keyword evidence="4" id="KW-1185">Reference proteome</keyword>
<dbReference type="InterPro" id="IPR050922">
    <property type="entry name" value="LytR/CpsA/Psr_CW_biosynth"/>
</dbReference>
<dbReference type="RefSeq" id="WP_101643521.1">
    <property type="nucleotide sequence ID" value="NZ_FXZE01000008.1"/>
</dbReference>
<sequence length="330" mass="34630">MKKQTIIIGAGLMVLVLLLFGAGVGAYTGYLGLSWDAGTAKSDDPALAKQLQSTKQPGKSAGPSATDILFLATSAPESAPERAASTGFPTDLIMVAHIPADRSGVQLVSIPNDTWVRVPGHGHDTIETSAAVGGLPLAVRTVSEFLDISIDHVAVVDLAGLSELTDFVGGVEVVSSTAFESGGHDFTVGPNTLDGASALAFVQERKAFPNGDLQRIRNQQEFLRAVGSQVMSADYELNPLKMSELVRALSPFLTVDSGLNASTLVTLGAQLKGITEDDFDFIIAPTEDSGVSDDDGARLIADQGGLEKLKQAIADDTVSDFAFEAEDRRR</sequence>
<dbReference type="AlphaFoldDB" id="A0A2H1JLV1"/>
<organism evidence="3 4">
    <name type="scientific">Brevibacterium antiquum</name>
    <dbReference type="NCBI Taxonomy" id="234835"/>
    <lineage>
        <taxon>Bacteria</taxon>
        <taxon>Bacillati</taxon>
        <taxon>Actinomycetota</taxon>
        <taxon>Actinomycetes</taxon>
        <taxon>Micrococcales</taxon>
        <taxon>Brevibacteriaceae</taxon>
        <taxon>Brevibacterium</taxon>
    </lineage>
</organism>
<evidence type="ECO:0000256" key="1">
    <source>
        <dbReference type="ARBA" id="ARBA00006068"/>
    </source>
</evidence>
<evidence type="ECO:0000313" key="3">
    <source>
        <dbReference type="EMBL" id="SMX88401.1"/>
    </source>
</evidence>
<accession>A0A2H1JLV1</accession>
<evidence type="ECO:0000313" key="4">
    <source>
        <dbReference type="Proteomes" id="UP000234342"/>
    </source>
</evidence>
<proteinExistence type="inferred from homology"/>
<gene>
    <name evidence="3" type="ORF">BANT10_02149</name>
</gene>
<dbReference type="Proteomes" id="UP000234342">
    <property type="component" value="Unassembled WGS sequence"/>
</dbReference>
<dbReference type="InterPro" id="IPR004474">
    <property type="entry name" value="LytR_CpsA_psr"/>
</dbReference>
<dbReference type="EMBL" id="FXZE01000008">
    <property type="protein sequence ID" value="SMX88401.1"/>
    <property type="molecule type" value="Genomic_DNA"/>
</dbReference>
<protein>
    <submittedName>
        <fullName evidence="3">Transcriptional attenuator, LytR family</fullName>
    </submittedName>
</protein>
<dbReference type="Gene3D" id="3.40.630.190">
    <property type="entry name" value="LCP protein"/>
    <property type="match status" value="1"/>
</dbReference>
<dbReference type="PANTHER" id="PTHR33392">
    <property type="entry name" value="POLYISOPRENYL-TEICHOIC ACID--PEPTIDOGLYCAN TEICHOIC ACID TRANSFERASE TAGU"/>
    <property type="match status" value="1"/>
</dbReference>
<evidence type="ECO:0000259" key="2">
    <source>
        <dbReference type="Pfam" id="PF03816"/>
    </source>
</evidence>